<dbReference type="AlphaFoldDB" id="A0A813GV19"/>
<proteinExistence type="inferred from homology"/>
<dbReference type="InterPro" id="IPR008630">
    <property type="entry name" value="Glyco_trans_34"/>
</dbReference>
<reference evidence="5" key="1">
    <citation type="submission" date="2021-02" db="EMBL/GenBank/DDBJ databases">
        <authorList>
            <person name="Dougan E. K."/>
            <person name="Rhodes N."/>
            <person name="Thang M."/>
            <person name="Chan C."/>
        </authorList>
    </citation>
    <scope>NUCLEOTIDE SEQUENCE</scope>
</reference>
<keyword evidence="2" id="KW-0328">Glycosyltransferase</keyword>
<evidence type="ECO:0000256" key="2">
    <source>
        <dbReference type="ARBA" id="ARBA00022676"/>
    </source>
</evidence>
<accession>A0A813GV19</accession>
<dbReference type="GO" id="GO:0000139">
    <property type="term" value="C:Golgi membrane"/>
    <property type="evidence" value="ECO:0007669"/>
    <property type="project" value="TreeGrafter"/>
</dbReference>
<feature type="repeat" description="ANK" evidence="4">
    <location>
        <begin position="378"/>
        <end position="410"/>
    </location>
</feature>
<dbReference type="EMBL" id="CAJNNV010029160">
    <property type="protein sequence ID" value="CAE8627376.1"/>
    <property type="molecule type" value="Genomic_DNA"/>
</dbReference>
<dbReference type="Pfam" id="PF05637">
    <property type="entry name" value="Glyco_transf_34"/>
    <property type="match status" value="1"/>
</dbReference>
<keyword evidence="6" id="KW-1185">Reference proteome</keyword>
<gene>
    <name evidence="5" type="ORF">PGLA1383_LOCUS44162</name>
</gene>
<evidence type="ECO:0000256" key="1">
    <source>
        <dbReference type="ARBA" id="ARBA00005664"/>
    </source>
</evidence>
<comment type="similarity">
    <text evidence="1">Belongs to the glycosyltransferase 34 family.</text>
</comment>
<evidence type="ECO:0000256" key="4">
    <source>
        <dbReference type="PROSITE-ProRule" id="PRU00023"/>
    </source>
</evidence>
<comment type="caution">
    <text evidence="5">The sequence shown here is derived from an EMBL/GenBank/DDBJ whole genome shotgun (WGS) entry which is preliminary data.</text>
</comment>
<dbReference type="InterPro" id="IPR029044">
    <property type="entry name" value="Nucleotide-diphossugar_trans"/>
</dbReference>
<dbReference type="InterPro" id="IPR002110">
    <property type="entry name" value="Ankyrin_rpt"/>
</dbReference>
<dbReference type="PANTHER" id="PTHR31306">
    <property type="entry name" value="ALPHA-1,6-MANNOSYLTRANSFERASE MNN11-RELATED"/>
    <property type="match status" value="1"/>
</dbReference>
<dbReference type="GO" id="GO:0006487">
    <property type="term" value="P:protein N-linked glycosylation"/>
    <property type="evidence" value="ECO:0007669"/>
    <property type="project" value="TreeGrafter"/>
</dbReference>
<dbReference type="OrthoDB" id="205108at2759"/>
<dbReference type="PANTHER" id="PTHR31306:SF4">
    <property type="entry name" value="ALPHA-1,2-GALACTOSYLTRANSFERASE"/>
    <property type="match status" value="1"/>
</dbReference>
<sequence>MSWASDRKRYTAWLLHDFDWLFWVDCDLYFMNPSKTVDALIQSALSRTSEASLLIAEDGMMLNSGAFLLRNNAWGADFLTRTVDLLSAPMPQSFQHMPWHEQAPLMYLTLLPTVLQGLSGESLTATLASGSALSSGYDRHVVMMRQKAMNSYPQEVVTKTQHALPHDGFEEGDLVISFNGCSSILGREFCEDMYDRYHAERACLDYMSVSGALCDGVRTSVVDPDRSVLVAEGEAATALLRRFVDSGLDVNAADATLGQTPLAAAVRLGLPLEGLEVLLKAGARPSGVDDQEGGSSGSSHRCTPDIVIFQQLQDRVATTVAPNCREVVKLMVKWGLDVNILSPSTGESLLLASLKAGEAGLAEDLLTAGAQATATDAAGNSPLHVAAAIGAYPVAEMLLKQGADVRAKNADGHSPVMCARLGSVAPGLRLSADWGWAAKETLECKEWNEKENMMLEKGEEVQSLFK</sequence>
<protein>
    <submittedName>
        <fullName evidence="5">Uncharacterized protein</fullName>
    </submittedName>
</protein>
<dbReference type="PROSITE" id="PS50088">
    <property type="entry name" value="ANK_REPEAT"/>
    <property type="match status" value="1"/>
</dbReference>
<evidence type="ECO:0000256" key="3">
    <source>
        <dbReference type="ARBA" id="ARBA00022679"/>
    </source>
</evidence>
<dbReference type="GO" id="GO:0016757">
    <property type="term" value="F:glycosyltransferase activity"/>
    <property type="evidence" value="ECO:0007669"/>
    <property type="project" value="UniProtKB-KW"/>
</dbReference>
<dbReference type="SMART" id="SM00248">
    <property type="entry name" value="ANK"/>
    <property type="match status" value="3"/>
</dbReference>
<dbReference type="Gene3D" id="1.25.40.20">
    <property type="entry name" value="Ankyrin repeat-containing domain"/>
    <property type="match status" value="2"/>
</dbReference>
<dbReference type="PROSITE" id="PS50297">
    <property type="entry name" value="ANK_REP_REGION"/>
    <property type="match status" value="1"/>
</dbReference>
<evidence type="ECO:0000313" key="6">
    <source>
        <dbReference type="Proteomes" id="UP000654075"/>
    </source>
</evidence>
<dbReference type="Proteomes" id="UP000654075">
    <property type="component" value="Unassembled WGS sequence"/>
</dbReference>
<dbReference type="Pfam" id="PF12796">
    <property type="entry name" value="Ank_2"/>
    <property type="match status" value="1"/>
</dbReference>
<dbReference type="Gene3D" id="3.90.550.10">
    <property type="entry name" value="Spore Coat Polysaccharide Biosynthesis Protein SpsA, Chain A"/>
    <property type="match status" value="1"/>
</dbReference>
<keyword evidence="3" id="KW-0808">Transferase</keyword>
<keyword evidence="4" id="KW-0040">ANK repeat</keyword>
<name>A0A813GV19_POLGL</name>
<organism evidence="5 6">
    <name type="scientific">Polarella glacialis</name>
    <name type="common">Dinoflagellate</name>
    <dbReference type="NCBI Taxonomy" id="89957"/>
    <lineage>
        <taxon>Eukaryota</taxon>
        <taxon>Sar</taxon>
        <taxon>Alveolata</taxon>
        <taxon>Dinophyceae</taxon>
        <taxon>Suessiales</taxon>
        <taxon>Suessiaceae</taxon>
        <taxon>Polarella</taxon>
    </lineage>
</organism>
<dbReference type="SUPFAM" id="SSF48403">
    <property type="entry name" value="Ankyrin repeat"/>
    <property type="match status" value="1"/>
</dbReference>
<dbReference type="InterPro" id="IPR036770">
    <property type="entry name" value="Ankyrin_rpt-contain_sf"/>
</dbReference>
<evidence type="ECO:0000313" key="5">
    <source>
        <dbReference type="EMBL" id="CAE8627376.1"/>
    </source>
</evidence>